<comment type="caution">
    <text evidence="1">The sequence shown here is derived from an EMBL/GenBank/DDBJ whole genome shotgun (WGS) entry which is preliminary data.</text>
</comment>
<proteinExistence type="predicted"/>
<dbReference type="RefSeq" id="WP_203527385.1">
    <property type="nucleotide sequence ID" value="NZ_CP083370.1"/>
</dbReference>
<evidence type="ECO:0000313" key="2">
    <source>
        <dbReference type="Proteomes" id="UP000744980"/>
    </source>
</evidence>
<sequence length="262" mass="29607">MGAGKKRREAFLAKNAVCYFCGAEATTIDHVPARECFRDRVGPEGYEFPACAECNNTAGPIEQVVALYLIMGNHDGMSSVPHMQKLIRGVHNNNPQFLPVLDLTANEKRRAIRGHRFMLPAGQPFSHAPVARLPEENREAFKFFERRLVCALYYKHMSAVLLRTHLIRTHRVQAIATSAEDLIREAAPMMPNAEHGNRQNTNIGEQFLYVWYGDPKTEIFTFLAQFSKSFVFVGIACPPEAHEGGEDYYPHSEDLRDKVENA</sequence>
<accession>A0AAW4FDP5</accession>
<name>A0AAW4FDP5_9HYPH</name>
<gene>
    <name evidence="1" type="ORF">GFB56_05525</name>
</gene>
<dbReference type="Proteomes" id="UP000744980">
    <property type="component" value="Unassembled WGS sequence"/>
</dbReference>
<dbReference type="EMBL" id="WXFA01000002">
    <property type="protein sequence ID" value="MBM3090273.1"/>
    <property type="molecule type" value="Genomic_DNA"/>
</dbReference>
<evidence type="ECO:0008006" key="3">
    <source>
        <dbReference type="Google" id="ProtNLM"/>
    </source>
</evidence>
<dbReference type="AlphaFoldDB" id="A0AAW4FDP5"/>
<reference evidence="1 2" key="1">
    <citation type="submission" date="2020-01" db="EMBL/GenBank/DDBJ databases">
        <title>Draft genome assembly of Ensifer adhaerens T173.</title>
        <authorList>
            <person name="Craig J.E."/>
            <person name="Stinchcombe J.R."/>
        </authorList>
    </citation>
    <scope>NUCLEOTIDE SEQUENCE [LARGE SCALE GENOMIC DNA]</scope>
    <source>
        <strain evidence="1 2">T173</strain>
    </source>
</reference>
<keyword evidence="2" id="KW-1185">Reference proteome</keyword>
<protein>
    <recommendedName>
        <fullName evidence="3">HNH endonuclease 5 domain-containing protein</fullName>
    </recommendedName>
</protein>
<organism evidence="1 2">
    <name type="scientific">Ensifer canadensis</name>
    <dbReference type="NCBI Taxonomy" id="555315"/>
    <lineage>
        <taxon>Bacteria</taxon>
        <taxon>Pseudomonadati</taxon>
        <taxon>Pseudomonadota</taxon>
        <taxon>Alphaproteobacteria</taxon>
        <taxon>Hyphomicrobiales</taxon>
        <taxon>Rhizobiaceae</taxon>
        <taxon>Sinorhizobium/Ensifer group</taxon>
        <taxon>Ensifer</taxon>
    </lineage>
</organism>
<evidence type="ECO:0000313" key="1">
    <source>
        <dbReference type="EMBL" id="MBM3090273.1"/>
    </source>
</evidence>